<name>A0A238YQT6_9PROT</name>
<dbReference type="Pfam" id="PF03592">
    <property type="entry name" value="Terminase_2"/>
    <property type="match status" value="1"/>
</dbReference>
<proteinExistence type="predicted"/>
<dbReference type="PANTHER" id="PTHR41328">
    <property type="entry name" value="TERMINASE SMALL SUBUNIT-RELATED"/>
    <property type="match status" value="1"/>
</dbReference>
<dbReference type="InterPro" id="IPR038713">
    <property type="entry name" value="Terminase_Gp1_N_sf"/>
</dbReference>
<sequence length="175" mass="20281">MLNIKQKMFCKEYIKDFNATRAAIDAGYSDRTAKQIASQLLTKLDIQAEIEKLKTERVERVEVDADYVVNRLIEIDNMDALDIMTPDMQLKPIHDWPKVWRQYLSGFDLAEMVEGAGKDRVVIGVLKKIKWPDKVKNLELLGRHFGIFKDRLDLNFTANLADRLARARDRSNVDE</sequence>
<dbReference type="RefSeq" id="WP_089375128.1">
    <property type="nucleotide sequence ID" value="NZ_FZOA01000003.1"/>
</dbReference>
<keyword evidence="2" id="KW-0231">Viral genome packaging</keyword>
<organism evidence="3 4">
    <name type="scientific">Methylobacillus rhizosphaerae</name>
    <dbReference type="NCBI Taxonomy" id="551994"/>
    <lineage>
        <taxon>Bacteria</taxon>
        <taxon>Pseudomonadati</taxon>
        <taxon>Pseudomonadota</taxon>
        <taxon>Betaproteobacteria</taxon>
        <taxon>Nitrosomonadales</taxon>
        <taxon>Methylophilaceae</taxon>
        <taxon>Methylobacillus</taxon>
    </lineage>
</organism>
<evidence type="ECO:0000313" key="4">
    <source>
        <dbReference type="Proteomes" id="UP000198305"/>
    </source>
</evidence>
<dbReference type="PANTHER" id="PTHR41328:SF2">
    <property type="entry name" value="TERMINASE SMALL SUBUNIT"/>
    <property type="match status" value="1"/>
</dbReference>
<dbReference type="InterPro" id="IPR005335">
    <property type="entry name" value="Terminase_ssu"/>
</dbReference>
<dbReference type="Gene3D" id="1.10.10.1400">
    <property type="entry name" value="Terminase, small subunit, N-terminal DNA-binding domain, HTH motif"/>
    <property type="match status" value="1"/>
</dbReference>
<dbReference type="AlphaFoldDB" id="A0A238YQT6"/>
<evidence type="ECO:0000256" key="2">
    <source>
        <dbReference type="ARBA" id="ARBA00023219"/>
    </source>
</evidence>
<dbReference type="GO" id="GO:0051276">
    <property type="term" value="P:chromosome organization"/>
    <property type="evidence" value="ECO:0007669"/>
    <property type="project" value="InterPro"/>
</dbReference>
<accession>A0A238YQT6</accession>
<evidence type="ECO:0000256" key="1">
    <source>
        <dbReference type="ARBA" id="ARBA00022612"/>
    </source>
</evidence>
<protein>
    <submittedName>
        <fullName evidence="3">Phage terminase small subunit</fullName>
    </submittedName>
</protein>
<gene>
    <name evidence="3" type="ORF">SAMN05192560_0771</name>
</gene>
<keyword evidence="4" id="KW-1185">Reference proteome</keyword>
<dbReference type="OrthoDB" id="8227562at2"/>
<dbReference type="InterPro" id="IPR052404">
    <property type="entry name" value="SPP1-like_terminase"/>
</dbReference>
<evidence type="ECO:0000313" key="3">
    <source>
        <dbReference type="EMBL" id="SNR73656.1"/>
    </source>
</evidence>
<dbReference type="EMBL" id="FZOA01000003">
    <property type="protein sequence ID" value="SNR73656.1"/>
    <property type="molecule type" value="Genomic_DNA"/>
</dbReference>
<keyword evidence="1" id="KW-1188">Viral release from host cell</keyword>
<reference evidence="4" key="1">
    <citation type="submission" date="2017-06" db="EMBL/GenBank/DDBJ databases">
        <authorList>
            <person name="Varghese N."/>
            <person name="Submissions S."/>
        </authorList>
    </citation>
    <scope>NUCLEOTIDE SEQUENCE [LARGE SCALE GENOMIC DNA]</scope>
    <source>
        <strain evidence="4">Ca-68</strain>
    </source>
</reference>
<dbReference type="Proteomes" id="UP000198305">
    <property type="component" value="Unassembled WGS sequence"/>
</dbReference>